<reference evidence="2" key="1">
    <citation type="journal article" date="2012" name="Nat. Biotechnol.">
        <title>Reference genome sequence of the model plant Setaria.</title>
        <authorList>
            <person name="Bennetzen J.L."/>
            <person name="Schmutz J."/>
            <person name="Wang H."/>
            <person name="Percifield R."/>
            <person name="Hawkins J."/>
            <person name="Pontaroli A.C."/>
            <person name="Estep M."/>
            <person name="Feng L."/>
            <person name="Vaughn J.N."/>
            <person name="Grimwood J."/>
            <person name="Jenkins J."/>
            <person name="Barry K."/>
            <person name="Lindquist E."/>
            <person name="Hellsten U."/>
            <person name="Deshpande S."/>
            <person name="Wang X."/>
            <person name="Wu X."/>
            <person name="Mitros T."/>
            <person name="Triplett J."/>
            <person name="Yang X."/>
            <person name="Ye C.Y."/>
            <person name="Mauro-Herrera M."/>
            <person name="Wang L."/>
            <person name="Li P."/>
            <person name="Sharma M."/>
            <person name="Sharma R."/>
            <person name="Ronald P.C."/>
            <person name="Panaud O."/>
            <person name="Kellogg E.A."/>
            <person name="Brutnell T.P."/>
            <person name="Doust A.N."/>
            <person name="Tuskan G.A."/>
            <person name="Rokhsar D."/>
            <person name="Devos K.M."/>
        </authorList>
    </citation>
    <scope>NUCLEOTIDE SEQUENCE [LARGE SCALE GENOMIC DNA]</scope>
    <source>
        <strain evidence="2">cv. Yugu1</strain>
    </source>
</reference>
<dbReference type="Proteomes" id="UP000004995">
    <property type="component" value="Unassembled WGS sequence"/>
</dbReference>
<accession>K4AN23</accession>
<evidence type="ECO:0000313" key="1">
    <source>
        <dbReference type="EnsemblPlants" id="KQK87634"/>
    </source>
</evidence>
<dbReference type="AlphaFoldDB" id="K4AN23"/>
<protein>
    <submittedName>
        <fullName evidence="1">Uncharacterized protein</fullName>
    </submittedName>
</protein>
<dbReference type="InParanoid" id="K4AN23"/>
<name>K4AN23_SETIT</name>
<proteinExistence type="predicted"/>
<dbReference type="HOGENOM" id="CLU_3320979_0_0_1"/>
<dbReference type="EnsemblPlants" id="KQK87634">
    <property type="protein sequence ID" value="KQK87634"/>
    <property type="gene ID" value="SETIT_040320mg"/>
</dbReference>
<organism evidence="1 2">
    <name type="scientific">Setaria italica</name>
    <name type="common">Foxtail millet</name>
    <name type="synonym">Panicum italicum</name>
    <dbReference type="NCBI Taxonomy" id="4555"/>
    <lineage>
        <taxon>Eukaryota</taxon>
        <taxon>Viridiplantae</taxon>
        <taxon>Streptophyta</taxon>
        <taxon>Embryophyta</taxon>
        <taxon>Tracheophyta</taxon>
        <taxon>Spermatophyta</taxon>
        <taxon>Magnoliopsida</taxon>
        <taxon>Liliopsida</taxon>
        <taxon>Poales</taxon>
        <taxon>Poaceae</taxon>
        <taxon>PACMAD clade</taxon>
        <taxon>Panicoideae</taxon>
        <taxon>Panicodae</taxon>
        <taxon>Paniceae</taxon>
        <taxon>Cenchrinae</taxon>
        <taxon>Setaria</taxon>
    </lineage>
</organism>
<dbReference type="EMBL" id="AGNK02005424">
    <property type="status" value="NOT_ANNOTATED_CDS"/>
    <property type="molecule type" value="Genomic_DNA"/>
</dbReference>
<dbReference type="Gramene" id="KQK87634">
    <property type="protein sequence ID" value="KQK87634"/>
    <property type="gene ID" value="SETIT_040320mg"/>
</dbReference>
<evidence type="ECO:0000313" key="2">
    <source>
        <dbReference type="Proteomes" id="UP000004995"/>
    </source>
</evidence>
<keyword evidence="2" id="KW-1185">Reference proteome</keyword>
<reference evidence="1" key="2">
    <citation type="submission" date="2018-08" db="UniProtKB">
        <authorList>
            <consortium name="EnsemblPlants"/>
        </authorList>
    </citation>
    <scope>IDENTIFICATION</scope>
    <source>
        <strain evidence="1">Yugu1</strain>
    </source>
</reference>
<sequence>MNLLQVITMPNCLIVSTELLYGSFLTVQNGFKISNGLVL</sequence>